<protein>
    <recommendedName>
        <fullName evidence="1">Fido domain-containing protein</fullName>
    </recommendedName>
</protein>
<accession>A0ABX5M1D3</accession>
<dbReference type="InterPro" id="IPR006440">
    <property type="entry name" value="Doc"/>
</dbReference>
<evidence type="ECO:0000313" key="2">
    <source>
        <dbReference type="EMBL" id="PXF32204.1"/>
    </source>
</evidence>
<dbReference type="InterPro" id="IPR036597">
    <property type="entry name" value="Fido-like_dom_sf"/>
</dbReference>
<dbReference type="SUPFAM" id="SSF140931">
    <property type="entry name" value="Fic-like"/>
    <property type="match status" value="1"/>
</dbReference>
<dbReference type="InterPro" id="IPR053737">
    <property type="entry name" value="Type_II_TA_Toxin"/>
</dbReference>
<organism evidence="2 3">
    <name type="scientific">Pokkaliibacter plantistimulans</name>
    <dbReference type="NCBI Taxonomy" id="1635171"/>
    <lineage>
        <taxon>Bacteria</taxon>
        <taxon>Pseudomonadati</taxon>
        <taxon>Pseudomonadota</taxon>
        <taxon>Gammaproteobacteria</taxon>
        <taxon>Oceanospirillales</taxon>
        <taxon>Balneatrichaceae</taxon>
        <taxon>Pokkaliibacter</taxon>
    </lineage>
</organism>
<comment type="caution">
    <text evidence="2">The sequence shown here is derived from an EMBL/GenBank/DDBJ whole genome shotgun (WGS) entry which is preliminary data.</text>
</comment>
<dbReference type="RefSeq" id="WP_110186446.1">
    <property type="nucleotide sequence ID" value="NZ_CP177354.1"/>
</dbReference>
<proteinExistence type="predicted"/>
<keyword evidence="3" id="KW-1185">Reference proteome</keyword>
<dbReference type="PROSITE" id="PS51459">
    <property type="entry name" value="FIDO"/>
    <property type="match status" value="1"/>
</dbReference>
<dbReference type="Gene3D" id="1.20.120.1870">
    <property type="entry name" value="Fic/DOC protein, Fido domain"/>
    <property type="match status" value="1"/>
</dbReference>
<sequence length="243" mass="27866">MNIEQIKYIHNFLVEYFHKSEDPVSPPGIKNESLLESSVSRPFMSAGGEDAYPGVFNKAAALFHSIINNHCFHNGNKRCALLSAMVYLGENGWWITIPSDDELFNFTRRAAAHELVKSRDDELPFISEYFRSNTRRRVAGEHQLTLRDLKEILLGFGFELSDTVGRTIEVSKDGKHVVSILQKGAKGQENYDKQYIKKLRNKLKLTPDYGIDSYKFYGERGFTDTLGKYMSLRDKVMRELAKI</sequence>
<dbReference type="PANTHER" id="PTHR39426">
    <property type="entry name" value="HOMOLOGY TO DEATH-ON-CURING PROTEIN OF PHAGE P1"/>
    <property type="match status" value="1"/>
</dbReference>
<evidence type="ECO:0000259" key="1">
    <source>
        <dbReference type="PROSITE" id="PS51459"/>
    </source>
</evidence>
<dbReference type="NCBIfam" id="TIGR01550">
    <property type="entry name" value="DOC_P1"/>
    <property type="match status" value="1"/>
</dbReference>
<dbReference type="InterPro" id="IPR003812">
    <property type="entry name" value="Fido"/>
</dbReference>
<dbReference type="Pfam" id="PF02661">
    <property type="entry name" value="Fic"/>
    <property type="match status" value="1"/>
</dbReference>
<name>A0ABX5M1D3_9GAMM</name>
<gene>
    <name evidence="2" type="ORF">WH50_05605</name>
</gene>
<dbReference type="Proteomes" id="UP000248090">
    <property type="component" value="Unassembled WGS sequence"/>
</dbReference>
<dbReference type="PANTHER" id="PTHR39426:SF1">
    <property type="entry name" value="HOMOLOGY TO DEATH-ON-CURING PROTEIN OF PHAGE P1"/>
    <property type="match status" value="1"/>
</dbReference>
<feature type="domain" description="Fido" evidence="1">
    <location>
        <begin position="1"/>
        <end position="132"/>
    </location>
</feature>
<evidence type="ECO:0000313" key="3">
    <source>
        <dbReference type="Proteomes" id="UP000248090"/>
    </source>
</evidence>
<reference evidence="2 3" key="1">
    <citation type="submission" date="2015-03" db="EMBL/GenBank/DDBJ databases">
        <authorList>
            <person name="Krishnan R."/>
            <person name="Midha S."/>
            <person name="Patil P.B."/>
            <person name="Rameshkumar N."/>
        </authorList>
    </citation>
    <scope>NUCLEOTIDE SEQUENCE [LARGE SCALE GENOMIC DNA]</scope>
    <source>
        <strain evidence="2 3">L1E11</strain>
    </source>
</reference>
<dbReference type="EMBL" id="LAPT01000022">
    <property type="protein sequence ID" value="PXF32204.1"/>
    <property type="molecule type" value="Genomic_DNA"/>
</dbReference>